<feature type="region of interest" description="Disordered" evidence="1">
    <location>
        <begin position="84"/>
        <end position="105"/>
    </location>
</feature>
<protein>
    <submittedName>
        <fullName evidence="2">Uncharacterized protein</fullName>
    </submittedName>
</protein>
<comment type="caution">
    <text evidence="2">The sequence shown here is derived from an EMBL/GenBank/DDBJ whole genome shotgun (WGS) entry which is preliminary data.</text>
</comment>
<gene>
    <name evidence="2" type="ORF">V1477_008318</name>
</gene>
<evidence type="ECO:0000313" key="3">
    <source>
        <dbReference type="Proteomes" id="UP001607303"/>
    </source>
</evidence>
<dbReference type="AlphaFoldDB" id="A0ABD2CDJ4"/>
<dbReference type="Proteomes" id="UP001607303">
    <property type="component" value="Unassembled WGS sequence"/>
</dbReference>
<dbReference type="EMBL" id="JAYRBN010000056">
    <property type="protein sequence ID" value="KAL2742829.1"/>
    <property type="molecule type" value="Genomic_DNA"/>
</dbReference>
<sequence length="217" mass="24267">MEYGIYKDDNSEAYVKLIATRVIKEHDKNKMNMAIRRDGCIHSRHKLRIDQSHIIKVNAMVTTLTYVCSPPRLECKSSNVRVSAGTQANKQTSRRKYKSSKGENRNPIDLNEVDLSLEEIISQISNKNFSSPPSLFFVTAPYIVLSLTTRRTKIKIFNIALTRKRISLLICSCLNIPVKFKKVLFPVKFKGGSADIPCALCFLGLGFVGVAGGIGDL</sequence>
<accession>A0ABD2CDJ4</accession>
<evidence type="ECO:0000313" key="2">
    <source>
        <dbReference type="EMBL" id="KAL2742829.1"/>
    </source>
</evidence>
<keyword evidence="3" id="KW-1185">Reference proteome</keyword>
<evidence type="ECO:0000256" key="1">
    <source>
        <dbReference type="SAM" id="MobiDB-lite"/>
    </source>
</evidence>
<proteinExistence type="predicted"/>
<reference evidence="2 3" key="1">
    <citation type="journal article" date="2024" name="Ann. Entomol. Soc. Am.">
        <title>Genomic analyses of the southern and eastern yellowjacket wasps (Hymenoptera: Vespidae) reveal evolutionary signatures of social life.</title>
        <authorList>
            <person name="Catto M.A."/>
            <person name="Caine P.B."/>
            <person name="Orr S.E."/>
            <person name="Hunt B.G."/>
            <person name="Goodisman M.A.D."/>
        </authorList>
    </citation>
    <scope>NUCLEOTIDE SEQUENCE [LARGE SCALE GENOMIC DNA]</scope>
    <source>
        <strain evidence="2">232</strain>
        <tissue evidence="2">Head and thorax</tissue>
    </source>
</reference>
<organism evidence="2 3">
    <name type="scientific">Vespula maculifrons</name>
    <name type="common">Eastern yellow jacket</name>
    <name type="synonym">Wasp</name>
    <dbReference type="NCBI Taxonomy" id="7453"/>
    <lineage>
        <taxon>Eukaryota</taxon>
        <taxon>Metazoa</taxon>
        <taxon>Ecdysozoa</taxon>
        <taxon>Arthropoda</taxon>
        <taxon>Hexapoda</taxon>
        <taxon>Insecta</taxon>
        <taxon>Pterygota</taxon>
        <taxon>Neoptera</taxon>
        <taxon>Endopterygota</taxon>
        <taxon>Hymenoptera</taxon>
        <taxon>Apocrita</taxon>
        <taxon>Aculeata</taxon>
        <taxon>Vespoidea</taxon>
        <taxon>Vespidae</taxon>
        <taxon>Vespinae</taxon>
        <taxon>Vespula</taxon>
    </lineage>
</organism>
<name>A0ABD2CDJ4_VESMC</name>